<dbReference type="FunFam" id="1.20.1250.20:FF:000218">
    <property type="entry name" value="facilitated trehalose transporter Tret1"/>
    <property type="match status" value="1"/>
</dbReference>
<keyword evidence="6 8" id="KW-1133">Transmembrane helix</keyword>
<proteinExistence type="predicted"/>
<evidence type="ECO:0000313" key="11">
    <source>
        <dbReference type="Proteomes" id="UP001153636"/>
    </source>
</evidence>
<comment type="subcellular location">
    <subcellularLocation>
        <location evidence="1">Cell membrane</location>
        <topology evidence="1">Multi-pass membrane protein</topology>
    </subcellularLocation>
</comment>
<keyword evidence="4" id="KW-0762">Sugar transport</keyword>
<gene>
    <name evidence="10" type="ORF">PSYICH_LOCUS1939</name>
</gene>
<dbReference type="InterPro" id="IPR005829">
    <property type="entry name" value="Sugar_transporter_CS"/>
</dbReference>
<evidence type="ECO:0000256" key="4">
    <source>
        <dbReference type="ARBA" id="ARBA00022597"/>
    </source>
</evidence>
<dbReference type="GO" id="GO:0005886">
    <property type="term" value="C:plasma membrane"/>
    <property type="evidence" value="ECO:0007669"/>
    <property type="project" value="UniProtKB-SubCell"/>
</dbReference>
<accession>A0A9P0CL47</accession>
<dbReference type="EMBL" id="OV651822">
    <property type="protein sequence ID" value="CAH1100637.1"/>
    <property type="molecule type" value="Genomic_DNA"/>
</dbReference>
<keyword evidence="2" id="KW-0813">Transport</keyword>
<reference evidence="10" key="1">
    <citation type="submission" date="2022-01" db="EMBL/GenBank/DDBJ databases">
        <authorList>
            <person name="King R."/>
        </authorList>
    </citation>
    <scope>NUCLEOTIDE SEQUENCE</scope>
</reference>
<dbReference type="InterPro" id="IPR036259">
    <property type="entry name" value="MFS_trans_sf"/>
</dbReference>
<dbReference type="GO" id="GO:0022857">
    <property type="term" value="F:transmembrane transporter activity"/>
    <property type="evidence" value="ECO:0007669"/>
    <property type="project" value="InterPro"/>
</dbReference>
<dbReference type="InterPro" id="IPR005828">
    <property type="entry name" value="MFS_sugar_transport-like"/>
</dbReference>
<feature type="transmembrane region" description="Helical" evidence="8">
    <location>
        <begin position="143"/>
        <end position="165"/>
    </location>
</feature>
<evidence type="ECO:0000256" key="6">
    <source>
        <dbReference type="ARBA" id="ARBA00022989"/>
    </source>
</evidence>
<feature type="domain" description="Major facilitator superfamily (MFS) profile" evidence="9">
    <location>
        <begin position="16"/>
        <end position="444"/>
    </location>
</feature>
<feature type="transmembrane region" description="Helical" evidence="8">
    <location>
        <begin position="285"/>
        <end position="308"/>
    </location>
</feature>
<evidence type="ECO:0000256" key="1">
    <source>
        <dbReference type="ARBA" id="ARBA00004651"/>
    </source>
</evidence>
<dbReference type="Proteomes" id="UP001153636">
    <property type="component" value="Chromosome 10"/>
</dbReference>
<name>A0A9P0CL47_9CUCU</name>
<sequence length="463" mass="51522">MTEKKQLGSNLFQYLATFSCALGLVSYGINTTWTSPFLPYLTSNSSIIPITNEEGSWLVTAPLIGRMFGAIAGGLVADKFGRKWSILYMAPVVMTCCIAIAYIRNIWYLCLLRSLIGIADGASYTIVPMYIGEISSPEIRGFLSSFLSLSFIIGTLIINIIGSFWDIYTCSMISALIPAVHFLIFIFMPESPYWYLKVNRYERAEKAFKIFRGTSEISKQFEIMKTSVEEDKAATKSSFKELFTVRSNRKASLICLLVTCLQRATAKAPLIFYTKTIFEQTGSTISSTVSSISFCFVELIVAAISAYFIIDKFGKKKLTVISVIGSIIALLTIGSYFLLKDFNSSLINSLNYLPITSLVTYNIFNSIAISFVPFCYASELFPTSVKSNALTLVELTMVFTGMITAKIFQTTGDYFGSLTIPFFGFSAFSVLFLILVIKIVPETKGYTLEEIQLFLKGNKVVRL</sequence>
<dbReference type="PANTHER" id="PTHR48021:SF46">
    <property type="entry name" value="MAJOR FACILITATOR SUPERFAMILY (MFS) PROFILE DOMAIN-CONTAINING PROTEIN"/>
    <property type="match status" value="1"/>
</dbReference>
<feature type="transmembrane region" description="Helical" evidence="8">
    <location>
        <begin position="359"/>
        <end position="377"/>
    </location>
</feature>
<dbReference type="PROSITE" id="PS00217">
    <property type="entry name" value="SUGAR_TRANSPORT_2"/>
    <property type="match status" value="1"/>
</dbReference>
<evidence type="ECO:0000313" key="10">
    <source>
        <dbReference type="EMBL" id="CAH1100637.1"/>
    </source>
</evidence>
<keyword evidence="3" id="KW-1003">Cell membrane</keyword>
<feature type="transmembrane region" description="Helical" evidence="8">
    <location>
        <begin position="389"/>
        <end position="408"/>
    </location>
</feature>
<feature type="transmembrane region" description="Helical" evidence="8">
    <location>
        <begin position="84"/>
        <end position="105"/>
    </location>
</feature>
<dbReference type="PANTHER" id="PTHR48021">
    <property type="match status" value="1"/>
</dbReference>
<evidence type="ECO:0000256" key="5">
    <source>
        <dbReference type="ARBA" id="ARBA00022692"/>
    </source>
</evidence>
<keyword evidence="7 8" id="KW-0472">Membrane</keyword>
<protein>
    <recommendedName>
        <fullName evidence="9">Major facilitator superfamily (MFS) profile domain-containing protein</fullName>
    </recommendedName>
</protein>
<dbReference type="InterPro" id="IPR050549">
    <property type="entry name" value="MFS_Trehalose_Transporter"/>
</dbReference>
<dbReference type="InterPro" id="IPR020846">
    <property type="entry name" value="MFS_dom"/>
</dbReference>
<dbReference type="Pfam" id="PF00083">
    <property type="entry name" value="Sugar_tr"/>
    <property type="match status" value="1"/>
</dbReference>
<dbReference type="SUPFAM" id="SSF103473">
    <property type="entry name" value="MFS general substrate transporter"/>
    <property type="match status" value="1"/>
</dbReference>
<feature type="transmembrane region" description="Helical" evidence="8">
    <location>
        <begin position="320"/>
        <end position="339"/>
    </location>
</feature>
<dbReference type="PROSITE" id="PS51257">
    <property type="entry name" value="PROKAR_LIPOPROTEIN"/>
    <property type="match status" value="1"/>
</dbReference>
<evidence type="ECO:0000256" key="8">
    <source>
        <dbReference type="SAM" id="Phobius"/>
    </source>
</evidence>
<evidence type="ECO:0000256" key="3">
    <source>
        <dbReference type="ARBA" id="ARBA00022475"/>
    </source>
</evidence>
<keyword evidence="5 8" id="KW-0812">Transmembrane</keyword>
<organism evidence="10 11">
    <name type="scientific">Psylliodes chrysocephalus</name>
    <dbReference type="NCBI Taxonomy" id="3402493"/>
    <lineage>
        <taxon>Eukaryota</taxon>
        <taxon>Metazoa</taxon>
        <taxon>Ecdysozoa</taxon>
        <taxon>Arthropoda</taxon>
        <taxon>Hexapoda</taxon>
        <taxon>Insecta</taxon>
        <taxon>Pterygota</taxon>
        <taxon>Neoptera</taxon>
        <taxon>Endopterygota</taxon>
        <taxon>Coleoptera</taxon>
        <taxon>Polyphaga</taxon>
        <taxon>Cucujiformia</taxon>
        <taxon>Chrysomeloidea</taxon>
        <taxon>Chrysomelidae</taxon>
        <taxon>Galerucinae</taxon>
        <taxon>Alticini</taxon>
        <taxon>Psylliodes</taxon>
    </lineage>
</organism>
<evidence type="ECO:0000259" key="9">
    <source>
        <dbReference type="PROSITE" id="PS50850"/>
    </source>
</evidence>
<feature type="transmembrane region" description="Helical" evidence="8">
    <location>
        <begin position="253"/>
        <end position="273"/>
    </location>
</feature>
<feature type="transmembrane region" description="Helical" evidence="8">
    <location>
        <begin position="55"/>
        <end position="77"/>
    </location>
</feature>
<evidence type="ECO:0000256" key="7">
    <source>
        <dbReference type="ARBA" id="ARBA00023136"/>
    </source>
</evidence>
<dbReference type="OrthoDB" id="6133115at2759"/>
<feature type="transmembrane region" description="Helical" evidence="8">
    <location>
        <begin position="414"/>
        <end position="437"/>
    </location>
</feature>
<dbReference type="Gene3D" id="1.20.1250.20">
    <property type="entry name" value="MFS general substrate transporter like domains"/>
    <property type="match status" value="1"/>
</dbReference>
<dbReference type="PROSITE" id="PS00216">
    <property type="entry name" value="SUGAR_TRANSPORT_1"/>
    <property type="match status" value="1"/>
</dbReference>
<feature type="transmembrane region" description="Helical" evidence="8">
    <location>
        <begin position="12"/>
        <end position="35"/>
    </location>
</feature>
<keyword evidence="11" id="KW-1185">Reference proteome</keyword>
<feature type="transmembrane region" description="Helical" evidence="8">
    <location>
        <begin position="171"/>
        <end position="196"/>
    </location>
</feature>
<dbReference type="PROSITE" id="PS50850">
    <property type="entry name" value="MFS"/>
    <property type="match status" value="1"/>
</dbReference>
<evidence type="ECO:0000256" key="2">
    <source>
        <dbReference type="ARBA" id="ARBA00022448"/>
    </source>
</evidence>
<dbReference type="AlphaFoldDB" id="A0A9P0CL47"/>
<feature type="transmembrane region" description="Helical" evidence="8">
    <location>
        <begin position="111"/>
        <end position="131"/>
    </location>
</feature>